<dbReference type="InterPro" id="IPR026170">
    <property type="entry name" value="FAM173A/B"/>
</dbReference>
<evidence type="ECO:0000256" key="1">
    <source>
        <dbReference type="ARBA" id="ARBA00010633"/>
    </source>
</evidence>
<name>A0AAE0S5J1_9BIVA</name>
<dbReference type="SUPFAM" id="SSF53335">
    <property type="entry name" value="S-adenosyl-L-methionine-dependent methyltransferases"/>
    <property type="match status" value="1"/>
</dbReference>
<evidence type="ECO:0000313" key="6">
    <source>
        <dbReference type="EMBL" id="KAK3585802.1"/>
    </source>
</evidence>
<dbReference type="Gene3D" id="3.40.50.150">
    <property type="entry name" value="Vaccinia Virus protein VP39"/>
    <property type="match status" value="1"/>
</dbReference>
<proteinExistence type="inferred from homology"/>
<keyword evidence="3" id="KW-0808">Transferase</keyword>
<dbReference type="PANTHER" id="PTHR13610">
    <property type="entry name" value="METHYLTRANSFERASE DOMAIN-CONTAINING PROTEIN"/>
    <property type="match status" value="1"/>
</dbReference>
<evidence type="ECO:0000256" key="4">
    <source>
        <dbReference type="ARBA" id="ARBA00022691"/>
    </source>
</evidence>
<gene>
    <name evidence="6" type="ORF">CHS0354_010583</name>
</gene>
<keyword evidence="2" id="KW-0489">Methyltransferase</keyword>
<reference evidence="6" key="3">
    <citation type="submission" date="2023-05" db="EMBL/GenBank/DDBJ databases">
        <authorList>
            <person name="Smith C.H."/>
        </authorList>
    </citation>
    <scope>NUCLEOTIDE SEQUENCE</scope>
    <source>
        <strain evidence="6">CHS0354</strain>
        <tissue evidence="6">Mantle</tissue>
    </source>
</reference>
<comment type="similarity">
    <text evidence="1">Belongs to the ANT/ATPSC lysine N-methyltransferase family.</text>
</comment>
<reference evidence="6" key="2">
    <citation type="journal article" date="2021" name="Genome Biol. Evol.">
        <title>Developing a high-quality reference genome for a parasitic bivalve with doubly uniparental inheritance (Bivalvia: Unionida).</title>
        <authorList>
            <person name="Smith C.H."/>
        </authorList>
    </citation>
    <scope>NUCLEOTIDE SEQUENCE</scope>
    <source>
        <strain evidence="6">CHS0354</strain>
        <tissue evidence="6">Mantle</tissue>
    </source>
</reference>
<dbReference type="GO" id="GO:0032259">
    <property type="term" value="P:methylation"/>
    <property type="evidence" value="ECO:0007669"/>
    <property type="project" value="UniProtKB-KW"/>
</dbReference>
<keyword evidence="4" id="KW-0949">S-adenosyl-L-methionine</keyword>
<evidence type="ECO:0000256" key="3">
    <source>
        <dbReference type="ARBA" id="ARBA00022679"/>
    </source>
</evidence>
<sequence length="227" mass="24954">MAAPLEKSRENAISPAACETCAQISSASLEASETKPTSKSEKVILGIFAAAFVTFYAITGPFITPGLRRICLPFVPATPKQIQNVMSLLRGRRGTLLDIGSGDGRIVLEAAKHGFQAYGVELNLWLVLFSRFQAKRLGLSSSAKFFRKDLWKTDMSPYENVIAFGTEQMMGKLEGKLQSGLKPGSCVVACRFPFPNWPPVKTEGEGVDQAWLYKQEKLDDLGNKQHH</sequence>
<dbReference type="PANTHER" id="PTHR13610:SF9">
    <property type="entry name" value="FI06469P"/>
    <property type="match status" value="1"/>
</dbReference>
<evidence type="ECO:0000256" key="2">
    <source>
        <dbReference type="ARBA" id="ARBA00022603"/>
    </source>
</evidence>
<keyword evidence="5" id="KW-0472">Membrane</keyword>
<organism evidence="6 7">
    <name type="scientific">Potamilus streckersoni</name>
    <dbReference type="NCBI Taxonomy" id="2493646"/>
    <lineage>
        <taxon>Eukaryota</taxon>
        <taxon>Metazoa</taxon>
        <taxon>Spiralia</taxon>
        <taxon>Lophotrochozoa</taxon>
        <taxon>Mollusca</taxon>
        <taxon>Bivalvia</taxon>
        <taxon>Autobranchia</taxon>
        <taxon>Heteroconchia</taxon>
        <taxon>Palaeoheterodonta</taxon>
        <taxon>Unionida</taxon>
        <taxon>Unionoidea</taxon>
        <taxon>Unionidae</taxon>
        <taxon>Ambleminae</taxon>
        <taxon>Lampsilini</taxon>
        <taxon>Potamilus</taxon>
    </lineage>
</organism>
<keyword evidence="5" id="KW-1133">Transmembrane helix</keyword>
<dbReference type="EMBL" id="JAEAOA010000663">
    <property type="protein sequence ID" value="KAK3585802.1"/>
    <property type="molecule type" value="Genomic_DNA"/>
</dbReference>
<accession>A0AAE0S5J1</accession>
<keyword evidence="5" id="KW-0812">Transmembrane</keyword>
<dbReference type="Proteomes" id="UP001195483">
    <property type="component" value="Unassembled WGS sequence"/>
</dbReference>
<feature type="transmembrane region" description="Helical" evidence="5">
    <location>
        <begin position="43"/>
        <end position="63"/>
    </location>
</feature>
<evidence type="ECO:0000313" key="7">
    <source>
        <dbReference type="Proteomes" id="UP001195483"/>
    </source>
</evidence>
<comment type="caution">
    <text evidence="6">The sequence shown here is derived from an EMBL/GenBank/DDBJ whole genome shotgun (WGS) entry which is preliminary data.</text>
</comment>
<keyword evidence="7" id="KW-1185">Reference proteome</keyword>
<evidence type="ECO:0000256" key="5">
    <source>
        <dbReference type="SAM" id="Phobius"/>
    </source>
</evidence>
<dbReference type="GO" id="GO:0016279">
    <property type="term" value="F:protein-lysine N-methyltransferase activity"/>
    <property type="evidence" value="ECO:0007669"/>
    <property type="project" value="InterPro"/>
</dbReference>
<dbReference type="AlphaFoldDB" id="A0AAE0S5J1"/>
<dbReference type="GO" id="GO:1905706">
    <property type="term" value="P:regulation of mitochondrial ATP synthesis coupled proton transport"/>
    <property type="evidence" value="ECO:0007669"/>
    <property type="project" value="TreeGrafter"/>
</dbReference>
<dbReference type="GO" id="GO:0005739">
    <property type="term" value="C:mitochondrion"/>
    <property type="evidence" value="ECO:0007669"/>
    <property type="project" value="TreeGrafter"/>
</dbReference>
<protein>
    <submittedName>
        <fullName evidence="6">Uncharacterized protein</fullName>
    </submittedName>
</protein>
<dbReference type="InterPro" id="IPR029063">
    <property type="entry name" value="SAM-dependent_MTases_sf"/>
</dbReference>
<reference evidence="6" key="1">
    <citation type="journal article" date="2021" name="Genome Biol. Evol.">
        <title>A High-Quality Reference Genome for a Parasitic Bivalve with Doubly Uniparental Inheritance (Bivalvia: Unionida).</title>
        <authorList>
            <person name="Smith C.H."/>
        </authorList>
    </citation>
    <scope>NUCLEOTIDE SEQUENCE</scope>
    <source>
        <strain evidence="6">CHS0354</strain>
    </source>
</reference>